<dbReference type="SUPFAM" id="SSF51735">
    <property type="entry name" value="NAD(P)-binding Rossmann-fold domains"/>
    <property type="match status" value="1"/>
</dbReference>
<dbReference type="FunFam" id="3.40.50.720:FF:000084">
    <property type="entry name" value="Short-chain dehydrogenase reductase"/>
    <property type="match status" value="1"/>
</dbReference>
<dbReference type="InterPro" id="IPR050259">
    <property type="entry name" value="SDR"/>
</dbReference>
<dbReference type="GO" id="GO:0032787">
    <property type="term" value="P:monocarboxylic acid metabolic process"/>
    <property type="evidence" value="ECO:0007669"/>
    <property type="project" value="UniProtKB-ARBA"/>
</dbReference>
<dbReference type="PANTHER" id="PTHR42879">
    <property type="entry name" value="3-OXOACYL-(ACYL-CARRIER-PROTEIN) REDUCTASE"/>
    <property type="match status" value="1"/>
</dbReference>
<dbReference type="Gene3D" id="3.40.50.720">
    <property type="entry name" value="NAD(P)-binding Rossmann-like Domain"/>
    <property type="match status" value="1"/>
</dbReference>
<gene>
    <name evidence="2" type="primary">fabG_6</name>
    <name evidence="2" type="ORF">DYBT9275_05710</name>
</gene>
<dbReference type="EC" id="1.1.1.100" evidence="2"/>
<dbReference type="PROSITE" id="PS00061">
    <property type="entry name" value="ADH_SHORT"/>
    <property type="match status" value="1"/>
</dbReference>
<dbReference type="GO" id="GO:0004316">
    <property type="term" value="F:3-oxoacyl-[acyl-carrier-protein] reductase (NADPH) activity"/>
    <property type="evidence" value="ECO:0007669"/>
    <property type="project" value="UniProtKB-EC"/>
</dbReference>
<keyword evidence="3" id="KW-1185">Reference proteome</keyword>
<dbReference type="InterPro" id="IPR002347">
    <property type="entry name" value="SDR_fam"/>
</dbReference>
<dbReference type="CDD" id="cd05233">
    <property type="entry name" value="SDR_c"/>
    <property type="match status" value="1"/>
</dbReference>
<dbReference type="Proteomes" id="UP000680038">
    <property type="component" value="Unassembled WGS sequence"/>
</dbReference>
<evidence type="ECO:0000313" key="2">
    <source>
        <dbReference type="EMBL" id="CAG5017141.1"/>
    </source>
</evidence>
<dbReference type="EMBL" id="CAJRAF010000004">
    <property type="protein sequence ID" value="CAG5017141.1"/>
    <property type="molecule type" value="Genomic_DNA"/>
</dbReference>
<dbReference type="PRINTS" id="PR00080">
    <property type="entry name" value="SDRFAMILY"/>
</dbReference>
<evidence type="ECO:0000313" key="3">
    <source>
        <dbReference type="Proteomes" id="UP000680038"/>
    </source>
</evidence>
<protein>
    <submittedName>
        <fullName evidence="2">3-oxoacyl-[acyl-carrier-protein] reductase FabG</fullName>
        <ecNumber evidence="2">1.1.1.100</ecNumber>
    </submittedName>
</protein>
<dbReference type="InterPro" id="IPR036291">
    <property type="entry name" value="NAD(P)-bd_dom_sf"/>
</dbReference>
<dbReference type="Pfam" id="PF13561">
    <property type="entry name" value="adh_short_C2"/>
    <property type="match status" value="1"/>
</dbReference>
<name>A0A916JJM1_9BACT</name>
<dbReference type="InterPro" id="IPR020904">
    <property type="entry name" value="Sc_DH/Rdtase_CS"/>
</dbReference>
<sequence length="260" mass="28365">MKTIYVMLKNKFNLKGKNALVTGSSQGIGKAIALALAEYGARIILHYRGDKTDAEKVARQIKKYGNGVNILQADFSRPKAVAGLYKKVSALVDHLDILVINASLQLPVDWLEISAKEIDLQVTTNFRATLQMMQRFAPAMIEKQWGRIVTIGSVQQERPHPLMAVYAATKSASLNLVQNIASQLAGKGVTVNNLAPGVIDTPRIKEELPPIDEKLLKKMDIPMDRTGMPEECATVALLLCSDAGSYITGQNIYVDGGMSL</sequence>
<reference evidence="2" key="1">
    <citation type="submission" date="2021-04" db="EMBL/GenBank/DDBJ databases">
        <authorList>
            <person name="Rodrigo-Torres L."/>
            <person name="Arahal R. D."/>
            <person name="Lucena T."/>
        </authorList>
    </citation>
    <scope>NUCLEOTIDE SEQUENCE</scope>
    <source>
        <strain evidence="2">CECT 9275</strain>
    </source>
</reference>
<comment type="caution">
    <text evidence="2">The sequence shown here is derived from an EMBL/GenBank/DDBJ whole genome shotgun (WGS) entry which is preliminary data.</text>
</comment>
<organism evidence="2 3">
    <name type="scientific">Dyadobacter helix</name>
    <dbReference type="NCBI Taxonomy" id="2822344"/>
    <lineage>
        <taxon>Bacteria</taxon>
        <taxon>Pseudomonadati</taxon>
        <taxon>Bacteroidota</taxon>
        <taxon>Cytophagia</taxon>
        <taxon>Cytophagales</taxon>
        <taxon>Spirosomataceae</taxon>
        <taxon>Dyadobacter</taxon>
    </lineage>
</organism>
<evidence type="ECO:0000256" key="1">
    <source>
        <dbReference type="ARBA" id="ARBA00006484"/>
    </source>
</evidence>
<dbReference type="AlphaFoldDB" id="A0A916JJM1"/>
<accession>A0A916JJM1</accession>
<keyword evidence="2" id="KW-0560">Oxidoreductase</keyword>
<comment type="similarity">
    <text evidence="1">Belongs to the short-chain dehydrogenases/reductases (SDR) family.</text>
</comment>
<dbReference type="PRINTS" id="PR00081">
    <property type="entry name" value="GDHRDH"/>
</dbReference>
<proteinExistence type="inferred from homology"/>